<evidence type="ECO:0000313" key="2">
    <source>
        <dbReference type="Proteomes" id="UP000092154"/>
    </source>
</evidence>
<reference evidence="1 2" key="1">
    <citation type="submission" date="2016-06" db="EMBL/GenBank/DDBJ databases">
        <title>Comparative genomics of the ectomycorrhizal sister species Rhizopogon vinicolor and Rhizopogon vesiculosus (Basidiomycota: Boletales) reveals a divergence of the mating type B locus.</title>
        <authorList>
            <consortium name="DOE Joint Genome Institute"/>
            <person name="Mujic A.B."/>
            <person name="Kuo A."/>
            <person name="Tritt A."/>
            <person name="Lipzen A."/>
            <person name="Chen C."/>
            <person name="Johnson J."/>
            <person name="Sharma A."/>
            <person name="Barry K."/>
            <person name="Grigoriev I.V."/>
            <person name="Spatafora J.W."/>
        </authorList>
    </citation>
    <scope>NUCLEOTIDE SEQUENCE [LARGE SCALE GENOMIC DNA]</scope>
    <source>
        <strain evidence="1 2">AM-OR11-026</strain>
    </source>
</reference>
<dbReference type="Proteomes" id="UP000092154">
    <property type="component" value="Unassembled WGS sequence"/>
</dbReference>
<organism evidence="1 2">
    <name type="scientific">Rhizopogon vinicolor AM-OR11-026</name>
    <dbReference type="NCBI Taxonomy" id="1314800"/>
    <lineage>
        <taxon>Eukaryota</taxon>
        <taxon>Fungi</taxon>
        <taxon>Dikarya</taxon>
        <taxon>Basidiomycota</taxon>
        <taxon>Agaricomycotina</taxon>
        <taxon>Agaricomycetes</taxon>
        <taxon>Agaricomycetidae</taxon>
        <taxon>Boletales</taxon>
        <taxon>Suillineae</taxon>
        <taxon>Rhizopogonaceae</taxon>
        <taxon>Rhizopogon</taxon>
    </lineage>
</organism>
<dbReference type="OrthoDB" id="2963624at2759"/>
<protein>
    <recommendedName>
        <fullName evidence="3">F-box domain-containing protein</fullName>
    </recommendedName>
</protein>
<evidence type="ECO:0008006" key="3">
    <source>
        <dbReference type="Google" id="ProtNLM"/>
    </source>
</evidence>
<dbReference type="EMBL" id="KV449263">
    <property type="protein sequence ID" value="OAX31743.1"/>
    <property type="molecule type" value="Genomic_DNA"/>
</dbReference>
<gene>
    <name evidence="1" type="ORF">K503DRAFT_750464</name>
</gene>
<accession>A0A1B7MGM0</accession>
<sequence length="130" mass="14885">MEAKFSVQRIQVEHETYSHQRQKDSSISPSLPASARALSISELRWKIFQLVDWEPSRKKTLPALALTCKSFTRPALDALWKELDGLGPLVRCLPQSLWKLDKQELVRQILAYARQYTNLLSIGISKGHNI</sequence>
<name>A0A1B7MGM0_9AGAM</name>
<dbReference type="AlphaFoldDB" id="A0A1B7MGM0"/>
<evidence type="ECO:0000313" key="1">
    <source>
        <dbReference type="EMBL" id="OAX31743.1"/>
    </source>
</evidence>
<dbReference type="InParanoid" id="A0A1B7MGM0"/>
<keyword evidence="2" id="KW-1185">Reference proteome</keyword>
<proteinExistence type="predicted"/>